<evidence type="ECO:0000256" key="1">
    <source>
        <dbReference type="SAM" id="MobiDB-lite"/>
    </source>
</evidence>
<gene>
    <name evidence="2" type="ORF">AKJ45_03865</name>
</gene>
<dbReference type="EMBL" id="LHXZ01000080">
    <property type="protein sequence ID" value="KXB01915.1"/>
    <property type="molecule type" value="Genomic_DNA"/>
</dbReference>
<reference evidence="2 3" key="1">
    <citation type="journal article" date="2016" name="Sci. Rep.">
        <title>Metabolic traits of an uncultured archaeal lineage -MSBL1- from brine pools of the Red Sea.</title>
        <authorList>
            <person name="Mwirichia R."/>
            <person name="Alam I."/>
            <person name="Rashid M."/>
            <person name="Vinu M."/>
            <person name="Ba-Alawi W."/>
            <person name="Anthony Kamau A."/>
            <person name="Kamanda Ngugi D."/>
            <person name="Goker M."/>
            <person name="Klenk H.P."/>
            <person name="Bajic V."/>
            <person name="Stingl U."/>
        </authorList>
    </citation>
    <scope>NUCLEOTIDE SEQUENCE [LARGE SCALE GENOMIC DNA]</scope>
    <source>
        <strain evidence="2">SCGC-AAA261F19</strain>
    </source>
</reference>
<accession>A0A133V643</accession>
<feature type="region of interest" description="Disordered" evidence="1">
    <location>
        <begin position="104"/>
        <end position="131"/>
    </location>
</feature>
<evidence type="ECO:0000313" key="3">
    <source>
        <dbReference type="Proteomes" id="UP000070565"/>
    </source>
</evidence>
<proteinExistence type="predicted"/>
<sequence>MNSSCVPATVGKYTKVRIMVDKKPTIADAIAPAEFPLFQMKAPTIAGSDAESIKRNASIVKSIILGINIVNARAPKPTITQKRRSILAPISFPGKKPLAISVPPTIKSRSTRLDAPASNEPAARPSRPCGR</sequence>
<name>A0A133V643_9EURY</name>
<dbReference type="Proteomes" id="UP000070565">
    <property type="component" value="Unassembled WGS sequence"/>
</dbReference>
<protein>
    <submittedName>
        <fullName evidence="2">Uncharacterized protein</fullName>
    </submittedName>
</protein>
<organism evidence="2 3">
    <name type="scientific">candidate division MSBL1 archaeon SCGC-AAA261F19</name>
    <dbReference type="NCBI Taxonomy" id="1698275"/>
    <lineage>
        <taxon>Archaea</taxon>
        <taxon>Methanobacteriati</taxon>
        <taxon>Methanobacteriota</taxon>
        <taxon>candidate division MSBL1</taxon>
    </lineage>
</organism>
<evidence type="ECO:0000313" key="2">
    <source>
        <dbReference type="EMBL" id="KXB01915.1"/>
    </source>
</evidence>
<dbReference type="AlphaFoldDB" id="A0A133V643"/>
<comment type="caution">
    <text evidence="2">The sequence shown here is derived from an EMBL/GenBank/DDBJ whole genome shotgun (WGS) entry which is preliminary data.</text>
</comment>
<keyword evidence="3" id="KW-1185">Reference proteome</keyword>